<evidence type="ECO:0000256" key="2">
    <source>
        <dbReference type="ARBA" id="ARBA00022692"/>
    </source>
</evidence>
<keyword evidence="8" id="KW-1185">Reference proteome</keyword>
<feature type="transmembrane region" description="Helical" evidence="5">
    <location>
        <begin position="47"/>
        <end position="70"/>
    </location>
</feature>
<evidence type="ECO:0000256" key="1">
    <source>
        <dbReference type="ARBA" id="ARBA00004141"/>
    </source>
</evidence>
<organism evidence="7 8">
    <name type="scientific">Paenibacillus abyssi</name>
    <dbReference type="NCBI Taxonomy" id="1340531"/>
    <lineage>
        <taxon>Bacteria</taxon>
        <taxon>Bacillati</taxon>
        <taxon>Bacillota</taxon>
        <taxon>Bacilli</taxon>
        <taxon>Bacillales</taxon>
        <taxon>Paenibacillaceae</taxon>
        <taxon>Paenibacillus</taxon>
    </lineage>
</organism>
<dbReference type="GO" id="GO:0016020">
    <property type="term" value="C:membrane"/>
    <property type="evidence" value="ECO:0007669"/>
    <property type="project" value="UniProtKB-SubCell"/>
</dbReference>
<feature type="chain" id="PRO_5036995562" description="DoxX family protein" evidence="6">
    <location>
        <begin position="26"/>
        <end position="335"/>
    </location>
</feature>
<evidence type="ECO:0000313" key="7">
    <source>
        <dbReference type="EMBL" id="GGG06756.1"/>
    </source>
</evidence>
<dbReference type="RefSeq" id="WP_188531349.1">
    <property type="nucleotide sequence ID" value="NZ_BMGR01000007.1"/>
</dbReference>
<proteinExistence type="predicted"/>
<name>A0A917D183_9BACL</name>
<keyword evidence="3 5" id="KW-1133">Transmembrane helix</keyword>
<evidence type="ECO:0000256" key="3">
    <source>
        <dbReference type="ARBA" id="ARBA00022989"/>
    </source>
</evidence>
<dbReference type="Pfam" id="PF07681">
    <property type="entry name" value="DoxX"/>
    <property type="match status" value="1"/>
</dbReference>
<evidence type="ECO:0008006" key="9">
    <source>
        <dbReference type="Google" id="ProtNLM"/>
    </source>
</evidence>
<evidence type="ECO:0000256" key="6">
    <source>
        <dbReference type="SAM" id="SignalP"/>
    </source>
</evidence>
<dbReference type="AlphaFoldDB" id="A0A917D183"/>
<dbReference type="Proteomes" id="UP000644756">
    <property type="component" value="Unassembled WGS sequence"/>
</dbReference>
<gene>
    <name evidence="7" type="ORF">GCM10010916_24600</name>
</gene>
<evidence type="ECO:0000313" key="8">
    <source>
        <dbReference type="Proteomes" id="UP000644756"/>
    </source>
</evidence>
<evidence type="ECO:0000256" key="4">
    <source>
        <dbReference type="ARBA" id="ARBA00023136"/>
    </source>
</evidence>
<feature type="transmembrane region" description="Helical" evidence="5">
    <location>
        <begin position="312"/>
        <end position="333"/>
    </location>
</feature>
<feature type="transmembrane region" description="Helical" evidence="5">
    <location>
        <begin position="256"/>
        <end position="275"/>
    </location>
</feature>
<dbReference type="InterPro" id="IPR032808">
    <property type="entry name" value="DoxX"/>
</dbReference>
<reference evidence="7" key="2">
    <citation type="submission" date="2020-09" db="EMBL/GenBank/DDBJ databases">
        <authorList>
            <person name="Sun Q."/>
            <person name="Zhou Y."/>
        </authorList>
    </citation>
    <scope>NUCLEOTIDE SEQUENCE</scope>
    <source>
        <strain evidence="7">CGMCC 1.12987</strain>
    </source>
</reference>
<feature type="transmembrane region" description="Helical" evidence="5">
    <location>
        <begin position="281"/>
        <end position="300"/>
    </location>
</feature>
<feature type="transmembrane region" description="Helical" evidence="5">
    <location>
        <begin position="230"/>
        <end position="249"/>
    </location>
</feature>
<keyword evidence="6" id="KW-0732">Signal</keyword>
<evidence type="ECO:0000256" key="5">
    <source>
        <dbReference type="SAM" id="Phobius"/>
    </source>
</evidence>
<feature type="signal peptide" evidence="6">
    <location>
        <begin position="1"/>
        <end position="25"/>
    </location>
</feature>
<keyword evidence="2 5" id="KW-0812">Transmembrane</keyword>
<keyword evidence="4 5" id="KW-0472">Membrane</keyword>
<feature type="transmembrane region" description="Helical" evidence="5">
    <location>
        <begin position="91"/>
        <end position="111"/>
    </location>
</feature>
<dbReference type="EMBL" id="BMGR01000007">
    <property type="protein sequence ID" value="GGG06756.1"/>
    <property type="molecule type" value="Genomic_DNA"/>
</dbReference>
<reference evidence="7" key="1">
    <citation type="journal article" date="2014" name="Int. J. Syst. Evol. Microbiol.">
        <title>Complete genome sequence of Corynebacterium casei LMG S-19264T (=DSM 44701T), isolated from a smear-ripened cheese.</title>
        <authorList>
            <consortium name="US DOE Joint Genome Institute (JGI-PGF)"/>
            <person name="Walter F."/>
            <person name="Albersmeier A."/>
            <person name="Kalinowski J."/>
            <person name="Ruckert C."/>
        </authorList>
    </citation>
    <scope>NUCLEOTIDE SEQUENCE</scope>
    <source>
        <strain evidence="7">CGMCC 1.12987</strain>
    </source>
</reference>
<accession>A0A917D183</accession>
<protein>
    <recommendedName>
        <fullName evidence="9">DoxX family protein</fullName>
    </recommendedName>
</protein>
<feature type="transmembrane region" description="Helical" evidence="5">
    <location>
        <begin position="139"/>
        <end position="156"/>
    </location>
</feature>
<comment type="subcellular location">
    <subcellularLocation>
        <location evidence="1">Membrane</location>
        <topology evidence="1">Multi-pass membrane protein</topology>
    </subcellularLocation>
</comment>
<feature type="transmembrane region" description="Helical" evidence="5">
    <location>
        <begin position="117"/>
        <end position="134"/>
    </location>
</feature>
<comment type="caution">
    <text evidence="7">The sequence shown here is derived from an EMBL/GenBank/DDBJ whole genome shotgun (WGS) entry which is preliminary data.</text>
</comment>
<sequence length="335" mass="37612">MIKKTPYLFPIIILLLALTPAAAHAHVKWFTEVEPVKEPIVSILSPFFMMLAIAVAVLLAVLTQVWPALTDRAFAKRIDNRLDQLRPYSSLILKYGTAAALLIQVFTGTMLAPEFQIETTPELAFMWAAIVLLVIPHRYAGKAGASALFVLLVLLIDKAGWFHMLDYGFYLAIVGVLLLEKTKESQLGFPLLYLGTGLSLCWVAVEKWVYPSMAKDIIENHGVPTFGFPPEAFIVMTGFIEFVVGYLLVVGILNRLLAFVLTLIFISTTMLFGMTELIGHFMIHIVLVLFIIEGVSFYKPPVAMHRSRLDQMVFVSLNFIFVLATFMIIYYRFAP</sequence>